<dbReference type="GO" id="GO:0016787">
    <property type="term" value="F:hydrolase activity"/>
    <property type="evidence" value="ECO:0007669"/>
    <property type="project" value="UniProtKB-KW"/>
</dbReference>
<dbReference type="InterPro" id="IPR003840">
    <property type="entry name" value="DNA_helicase_dom"/>
</dbReference>
<organism evidence="6">
    <name type="scientific">Human betaherpesvirus 6</name>
    <dbReference type="NCBI Taxonomy" id="10368"/>
    <lineage>
        <taxon>Viruses</taxon>
        <taxon>Duplodnaviria</taxon>
        <taxon>Heunggongvirae</taxon>
        <taxon>Peploviricota</taxon>
        <taxon>Herviviricetes</taxon>
        <taxon>Herpesvirales</taxon>
        <taxon>Orthoherpesviridae</taxon>
        <taxon>Betaherpesvirinae</taxon>
        <taxon>Roseolovirus</taxon>
    </lineage>
</organism>
<keyword evidence="2" id="KW-0378">Hydrolase</keyword>
<name>A0A5P9U4D9_9BETA</name>
<evidence type="ECO:0000256" key="4">
    <source>
        <dbReference type="ARBA" id="ARBA00022840"/>
    </source>
</evidence>
<reference evidence="6" key="1">
    <citation type="journal article" date="2018" name="BMC Genomics">
        <title>Comparative genomic, transcriptomic, and proteomic reannotation of human herpesvirus 6.</title>
        <authorList>
            <person name="Greninger A.L."/>
            <person name="Knudsen G.M."/>
            <person name="Roychoudhury P."/>
            <person name="Hanson D.J."/>
            <person name="Sedlak R.H."/>
            <person name="Xie H."/>
            <person name="Guan J."/>
            <person name="Nguyen T."/>
            <person name="Peddu V."/>
            <person name="Boeckh M."/>
            <person name="Huang M.L."/>
            <person name="Cook L."/>
            <person name="Depledge D.P."/>
            <person name="Zerr D.M."/>
            <person name="Koelle D.M."/>
            <person name="Gantt S."/>
            <person name="Yoshikawa T."/>
            <person name="Caserta M."/>
            <person name="Hill J.A."/>
            <person name="Jerome K.R."/>
        </authorList>
    </citation>
    <scope>NUCLEOTIDE SEQUENCE</scope>
    <source>
        <strain evidence="6">HP12F5</strain>
    </source>
</reference>
<evidence type="ECO:0000259" key="5">
    <source>
        <dbReference type="Pfam" id="PF02689"/>
    </source>
</evidence>
<keyword evidence="3" id="KW-0347">Helicase</keyword>
<dbReference type="GO" id="GO:0004386">
    <property type="term" value="F:helicase activity"/>
    <property type="evidence" value="ECO:0007669"/>
    <property type="project" value="UniProtKB-KW"/>
</dbReference>
<evidence type="ECO:0000256" key="2">
    <source>
        <dbReference type="ARBA" id="ARBA00022801"/>
    </source>
</evidence>
<proteinExistence type="predicted"/>
<dbReference type="EMBL" id="KY315528">
    <property type="protein sequence ID" value="QFW58069.1"/>
    <property type="molecule type" value="Genomic_DNA"/>
</dbReference>
<evidence type="ECO:0000313" key="6">
    <source>
        <dbReference type="EMBL" id="QFW58069.1"/>
    </source>
</evidence>
<keyword evidence="1" id="KW-0547">Nucleotide-binding</keyword>
<evidence type="ECO:0000256" key="1">
    <source>
        <dbReference type="ARBA" id="ARBA00022741"/>
    </source>
</evidence>
<dbReference type="Pfam" id="PF02689">
    <property type="entry name" value="Herpes_Helicase"/>
    <property type="match status" value="1"/>
</dbReference>
<keyword evidence="4" id="KW-0067">ATP-binding</keyword>
<dbReference type="InterPro" id="IPR027417">
    <property type="entry name" value="P-loop_NTPase"/>
</dbReference>
<accession>A0A5P9U4D9</accession>
<dbReference type="SUPFAM" id="SSF52540">
    <property type="entry name" value="P-loop containing nucleoside triphosphate hydrolases"/>
    <property type="match status" value="1"/>
</dbReference>
<sequence>MTITKSQGLSIQKVAIDFGSDPKNLKLSSIYVGMSRVTDPNNLIMNVNPLRLNYENDNFIAPHIVKALKNENTMLIF</sequence>
<evidence type="ECO:0000256" key="3">
    <source>
        <dbReference type="ARBA" id="ARBA00022806"/>
    </source>
</evidence>
<dbReference type="GO" id="GO:0005524">
    <property type="term" value="F:ATP binding"/>
    <property type="evidence" value="ECO:0007669"/>
    <property type="project" value="UniProtKB-KW"/>
</dbReference>
<protein>
    <recommendedName>
        <fullName evidence="5">DNA replication helicase domain-containing protein</fullName>
    </recommendedName>
</protein>
<feature type="domain" description="DNA replication helicase" evidence="5">
    <location>
        <begin position="1"/>
        <end position="77"/>
    </location>
</feature>